<accession>A0A256K5B2</accession>
<protein>
    <submittedName>
        <fullName evidence="1">Uncharacterized protein</fullName>
    </submittedName>
</protein>
<dbReference type="KEGG" id="hezz:EO776_15915"/>
<organism evidence="1 2">
    <name type="scientific">Halorubrum ezzemoulense</name>
    <name type="common">Halorubrum chaoviator</name>
    <dbReference type="NCBI Taxonomy" id="337243"/>
    <lineage>
        <taxon>Archaea</taxon>
        <taxon>Methanobacteriati</taxon>
        <taxon>Methanobacteriota</taxon>
        <taxon>Stenosarchaea group</taxon>
        <taxon>Halobacteria</taxon>
        <taxon>Halobacteriales</taxon>
        <taxon>Haloferacaceae</taxon>
        <taxon>Halorubrum</taxon>
    </lineage>
</organism>
<evidence type="ECO:0000313" key="1">
    <source>
        <dbReference type="EMBL" id="QAY21487.1"/>
    </source>
</evidence>
<reference evidence="2" key="1">
    <citation type="submission" date="2019-01" db="EMBL/GenBank/DDBJ databases">
        <title>Complete genome of Halorubrum ezzemoulense strain FB21.</title>
        <authorList>
            <person name="Feng Y."/>
            <person name="Louyakis A.S."/>
            <person name="Papke R.T."/>
            <person name="Gogarten J.P."/>
        </authorList>
    </citation>
    <scope>NUCLEOTIDE SEQUENCE [LARGE SCALE GENOMIC DNA]</scope>
    <source>
        <strain evidence="2">Fb21</strain>
        <plasmid evidence="2">megaPlasmid</plasmid>
    </source>
</reference>
<evidence type="ECO:0000313" key="2">
    <source>
        <dbReference type="Proteomes" id="UP000293073"/>
    </source>
</evidence>
<dbReference type="Proteomes" id="UP000293073">
    <property type="component" value="Plasmid megaplasmid"/>
</dbReference>
<dbReference type="EMBL" id="CP034941">
    <property type="protein sequence ID" value="QAY21487.1"/>
    <property type="molecule type" value="Genomic_DNA"/>
</dbReference>
<dbReference type="AlphaFoldDB" id="A0A256K5B2"/>
<dbReference type="RefSeq" id="WP_094521189.1">
    <property type="nucleotide sequence ID" value="NZ_CP034941.1"/>
</dbReference>
<keyword evidence="1" id="KW-0614">Plasmid</keyword>
<geneLocation type="plasmid" evidence="2">
    <name>megaPlasmid</name>
</geneLocation>
<dbReference type="GeneID" id="301361332"/>
<name>A0A256K5B2_HALEZ</name>
<sequence length="152" mass="15647">MRITRLYWAFFGAGLLVVGGIELAAGILGVSRAVGPVSIGGTYVLWRGIILATAGGLYTHAVLADVPSVRERATVVLASGMLWITAGTQLLTAVLEAIPGGAETWIAPPGAIFGALAPPYVPALIAVLLTLPAVRHVDGIAVIDRLREVVAS</sequence>
<gene>
    <name evidence="1" type="ORF">EO776_15915</name>
</gene>
<proteinExistence type="predicted"/>